<name>A0A7K0D3Z9_9NOCA</name>
<comment type="caution">
    <text evidence="2">The sequence shown here is derived from an EMBL/GenBank/DDBJ whole genome shotgun (WGS) entry which is preliminary data.</text>
</comment>
<evidence type="ECO:0000256" key="1">
    <source>
        <dbReference type="SAM" id="MobiDB-lite"/>
    </source>
</evidence>
<evidence type="ECO:0000313" key="2">
    <source>
        <dbReference type="EMBL" id="MQY20448.1"/>
    </source>
</evidence>
<feature type="region of interest" description="Disordered" evidence="1">
    <location>
        <begin position="93"/>
        <end position="136"/>
    </location>
</feature>
<keyword evidence="3" id="KW-1185">Reference proteome</keyword>
<dbReference type="AlphaFoldDB" id="A0A7K0D3Z9"/>
<organism evidence="2 3">
    <name type="scientific">Nocardia macrotermitis</name>
    <dbReference type="NCBI Taxonomy" id="2585198"/>
    <lineage>
        <taxon>Bacteria</taxon>
        <taxon>Bacillati</taxon>
        <taxon>Actinomycetota</taxon>
        <taxon>Actinomycetes</taxon>
        <taxon>Mycobacteriales</taxon>
        <taxon>Nocardiaceae</taxon>
        <taxon>Nocardia</taxon>
    </lineage>
</organism>
<protein>
    <submittedName>
        <fullName evidence="2">Uncharacterized protein</fullName>
    </submittedName>
</protein>
<accession>A0A7K0D3Z9</accession>
<proteinExistence type="predicted"/>
<sequence length="136" mass="15004">MPERVGRFTFYSREESEQMGIKYPSAEELAATDAIFEEFTRLGATLPPREGTPGLGWGEKYFIDDLVGTEFEGWTHDPATDIWFDAQGRPAYDAKGQRIQYPEDDARTDQGSGPGTHTPARPASDTDGSGGISFHI</sequence>
<dbReference type="RefSeq" id="WP_153411228.1">
    <property type="nucleotide sequence ID" value="NZ_WEGK01000007.1"/>
</dbReference>
<gene>
    <name evidence="2" type="ORF">NRB20_35530</name>
</gene>
<dbReference type="Proteomes" id="UP000438448">
    <property type="component" value="Unassembled WGS sequence"/>
</dbReference>
<evidence type="ECO:0000313" key="3">
    <source>
        <dbReference type="Proteomes" id="UP000438448"/>
    </source>
</evidence>
<dbReference type="OrthoDB" id="4560597at2"/>
<dbReference type="EMBL" id="WEGK01000007">
    <property type="protein sequence ID" value="MQY20448.1"/>
    <property type="molecule type" value="Genomic_DNA"/>
</dbReference>
<reference evidence="2 3" key="1">
    <citation type="submission" date="2019-10" db="EMBL/GenBank/DDBJ databases">
        <title>Nocardia macrotermitis sp. nov. and Nocardia aurantia sp. nov., isolated from the gut of fungus growing-termite Macrotermes natalensis.</title>
        <authorList>
            <person name="Benndorf R."/>
            <person name="Schwitalla J."/>
            <person name="Martin K."/>
            <person name="De Beer W."/>
            <person name="Kaster A.-K."/>
            <person name="Vollmers J."/>
            <person name="Poulsen M."/>
            <person name="Beemelmanns C."/>
        </authorList>
    </citation>
    <scope>NUCLEOTIDE SEQUENCE [LARGE SCALE GENOMIC DNA]</scope>
    <source>
        <strain evidence="2 3">RB20</strain>
    </source>
</reference>